<dbReference type="Gene3D" id="1.20.1640.10">
    <property type="entry name" value="Multidrug efflux transporter AcrB transmembrane domain"/>
    <property type="match status" value="1"/>
</dbReference>
<feature type="compositionally biased region" description="Basic residues" evidence="10">
    <location>
        <begin position="407"/>
        <end position="416"/>
    </location>
</feature>
<reference evidence="12 13" key="1">
    <citation type="submission" date="2017-01" db="EMBL/GenBank/DDBJ databases">
        <authorList>
            <consortium name="Urmite Genomes"/>
        </authorList>
    </citation>
    <scope>NUCLEOTIDE SEQUENCE [LARGE SCALE GENOMIC DNA]</scope>
    <source>
        <strain evidence="12 13">AB308</strain>
    </source>
</reference>
<dbReference type="InterPro" id="IPR055344">
    <property type="entry name" value="SecD_SecF_C_bact"/>
</dbReference>
<keyword evidence="5 9" id="KW-0653">Protein transport</keyword>
<dbReference type="GO" id="GO:0065002">
    <property type="term" value="P:intracellular protein transmembrane transport"/>
    <property type="evidence" value="ECO:0007669"/>
    <property type="project" value="UniProtKB-UniRule"/>
</dbReference>
<evidence type="ECO:0000313" key="13">
    <source>
        <dbReference type="Proteomes" id="UP000241595"/>
    </source>
</evidence>
<evidence type="ECO:0000313" key="12">
    <source>
        <dbReference type="EMBL" id="SPM27794.1"/>
    </source>
</evidence>
<keyword evidence="6 9" id="KW-1133">Transmembrane helix</keyword>
<dbReference type="SUPFAM" id="SSF82866">
    <property type="entry name" value="Multidrug efflux transporter AcrB transmembrane domain"/>
    <property type="match status" value="1"/>
</dbReference>
<evidence type="ECO:0000256" key="5">
    <source>
        <dbReference type="ARBA" id="ARBA00022927"/>
    </source>
</evidence>
<dbReference type="NCBIfam" id="TIGR00966">
    <property type="entry name" value="transloc_SecF"/>
    <property type="match status" value="1"/>
</dbReference>
<dbReference type="STRING" id="1841859.GCA_900157385_01276"/>
<protein>
    <recommendedName>
        <fullName evidence="9">Protein-export membrane protein SecF</fullName>
    </recommendedName>
</protein>
<proteinExistence type="inferred from homology"/>
<keyword evidence="13" id="KW-1185">Reference proteome</keyword>
<evidence type="ECO:0000256" key="9">
    <source>
        <dbReference type="HAMAP-Rule" id="MF_01464"/>
    </source>
</evidence>
<feature type="transmembrane region" description="Helical" evidence="9">
    <location>
        <begin position="43"/>
        <end position="64"/>
    </location>
</feature>
<dbReference type="RefSeq" id="WP_077098657.1">
    <property type="nucleotide sequence ID" value="NZ_LT717699.1"/>
</dbReference>
<dbReference type="NCBIfam" id="TIGR00916">
    <property type="entry name" value="2A0604s01"/>
    <property type="match status" value="1"/>
</dbReference>
<gene>
    <name evidence="9" type="primary">secF</name>
    <name evidence="12" type="ORF">MTAB308_1279</name>
</gene>
<evidence type="ECO:0000256" key="8">
    <source>
        <dbReference type="ARBA" id="ARBA00023136"/>
    </source>
</evidence>
<feature type="compositionally biased region" description="Low complexity" evidence="10">
    <location>
        <begin position="360"/>
        <end position="398"/>
    </location>
</feature>
<keyword evidence="4 9" id="KW-0812">Transmembrane</keyword>
<dbReference type="GO" id="GO:0015450">
    <property type="term" value="F:protein-transporting ATPase activity"/>
    <property type="evidence" value="ECO:0007669"/>
    <property type="project" value="InterPro"/>
</dbReference>
<dbReference type="OrthoDB" id="9774769at2"/>
<evidence type="ECO:0000256" key="6">
    <source>
        <dbReference type="ARBA" id="ARBA00022989"/>
    </source>
</evidence>
<evidence type="ECO:0000256" key="4">
    <source>
        <dbReference type="ARBA" id="ARBA00022692"/>
    </source>
</evidence>
<evidence type="ECO:0000256" key="2">
    <source>
        <dbReference type="ARBA" id="ARBA00022448"/>
    </source>
</evidence>
<evidence type="ECO:0000256" key="7">
    <source>
        <dbReference type="ARBA" id="ARBA00023010"/>
    </source>
</evidence>
<feature type="transmembrane region" description="Helical" evidence="9">
    <location>
        <begin position="168"/>
        <end position="185"/>
    </location>
</feature>
<evidence type="ECO:0000256" key="1">
    <source>
        <dbReference type="ARBA" id="ARBA00004651"/>
    </source>
</evidence>
<comment type="subunit">
    <text evidence="9">Forms a complex with SecD. Part of the essential Sec protein translocation apparatus which comprises SecA, SecYEG and auxiliary proteins SecDF. Other proteins may also be involved.</text>
</comment>
<dbReference type="GO" id="GO:0043952">
    <property type="term" value="P:protein transport by the Sec complex"/>
    <property type="evidence" value="ECO:0007669"/>
    <property type="project" value="UniProtKB-UniRule"/>
</dbReference>
<evidence type="ECO:0000256" key="3">
    <source>
        <dbReference type="ARBA" id="ARBA00022475"/>
    </source>
</evidence>
<dbReference type="FunFam" id="1.20.1640.10:FF:000023">
    <property type="entry name" value="Protein-export membrane protein SecF"/>
    <property type="match status" value="1"/>
</dbReference>
<dbReference type="PRINTS" id="PR01755">
    <property type="entry name" value="SECFTRNLCASE"/>
</dbReference>
<feature type="transmembrane region" description="Helical" evidence="9">
    <location>
        <begin position="192"/>
        <end position="213"/>
    </location>
</feature>
<dbReference type="Pfam" id="PF07549">
    <property type="entry name" value="Sec_GG"/>
    <property type="match status" value="1"/>
</dbReference>
<accession>A0A2U3N8R9</accession>
<organism evidence="12 13">
    <name type="scientific">Mycobacterium terramassiliense</name>
    <dbReference type="NCBI Taxonomy" id="1841859"/>
    <lineage>
        <taxon>Bacteria</taxon>
        <taxon>Bacillati</taxon>
        <taxon>Actinomycetota</taxon>
        <taxon>Actinomycetes</taxon>
        <taxon>Mycobacteriales</taxon>
        <taxon>Mycobacteriaceae</taxon>
        <taxon>Mycobacterium</taxon>
    </lineage>
</organism>
<comment type="function">
    <text evidence="9">Part of the Sec protein translocase complex. Interacts with the SecYEG preprotein conducting channel. SecDF uses the proton motive force (PMF) to complete protein translocation after the ATP-dependent function of SecA.</text>
</comment>
<dbReference type="PANTHER" id="PTHR30081:SF8">
    <property type="entry name" value="PROTEIN TRANSLOCASE SUBUNIT SECF"/>
    <property type="match status" value="1"/>
</dbReference>
<evidence type="ECO:0000256" key="10">
    <source>
        <dbReference type="SAM" id="MobiDB-lite"/>
    </source>
</evidence>
<feature type="compositionally biased region" description="Basic residues" evidence="10">
    <location>
        <begin position="340"/>
        <end position="349"/>
    </location>
</feature>
<comment type="similarity">
    <text evidence="9">Belongs to the SecD/SecF family. SecF subfamily.</text>
</comment>
<dbReference type="GO" id="GO:0006605">
    <property type="term" value="P:protein targeting"/>
    <property type="evidence" value="ECO:0007669"/>
    <property type="project" value="UniProtKB-UniRule"/>
</dbReference>
<dbReference type="InterPro" id="IPR022813">
    <property type="entry name" value="SecD/SecF_arch_bac"/>
</dbReference>
<sequence>MTSSKASEGAAELTGGAQPPHHNFISRLYTGTGAFEVIGRRKLWYGISGAIVAVALLSIVLRGFTFGIDFKGGTTVSMPRGNAQTAQVSEVFRKAIGKDPESVVIVGNGASATVQIRSETLTNDQTTKLRNALFDAFQPKGNDGKPSKQAISDSAVSETWGDQITKKALIALVVFLALVSLYITVRYERYMAISALTTMCFDLTVTAGVYSLVGFEVSPATVIGLLTILGFSLYDTVIVFDKVEENTRDFQHTNRRTFAEHANLAINQTFMRSINTSLIGVLPVLALMVVAVWLLGVGTLKDLALVQLVGILVGTYSSIFFATPLLVTLRERTELVRTHTRRVLKRRKPSHESSPEEPVEVSSQAVEVAETAETPEAPAETEAASKPAANKPAPGARPVRPTGTRRPSGKRNAGRR</sequence>
<dbReference type="PANTHER" id="PTHR30081">
    <property type="entry name" value="PROTEIN-EXPORT MEMBRANE PROTEIN SEC"/>
    <property type="match status" value="1"/>
</dbReference>
<dbReference type="Pfam" id="PF02355">
    <property type="entry name" value="SecD_SecF_C"/>
    <property type="match status" value="1"/>
</dbReference>
<dbReference type="EMBL" id="FTRV01000010">
    <property type="protein sequence ID" value="SPM27794.1"/>
    <property type="molecule type" value="Genomic_DNA"/>
</dbReference>
<dbReference type="Proteomes" id="UP000241595">
    <property type="component" value="Unassembled WGS sequence"/>
</dbReference>
<keyword evidence="8 9" id="KW-0472">Membrane</keyword>
<keyword evidence="2 9" id="KW-0813">Transport</keyword>
<dbReference type="HAMAP" id="MF_01464_B">
    <property type="entry name" value="SecF_B"/>
    <property type="match status" value="1"/>
</dbReference>
<dbReference type="InterPro" id="IPR048634">
    <property type="entry name" value="SecD_SecF_C"/>
</dbReference>
<keyword evidence="7 9" id="KW-0811">Translocation</keyword>
<feature type="domain" description="Protein export membrane protein SecD/SecF C-terminal" evidence="11">
    <location>
        <begin position="145"/>
        <end position="331"/>
    </location>
</feature>
<evidence type="ECO:0000259" key="11">
    <source>
        <dbReference type="Pfam" id="PF02355"/>
    </source>
</evidence>
<dbReference type="AlphaFoldDB" id="A0A2U3N8R9"/>
<feature type="region of interest" description="Disordered" evidence="10">
    <location>
        <begin position="340"/>
        <end position="416"/>
    </location>
</feature>
<keyword evidence="3 9" id="KW-1003">Cell membrane</keyword>
<feature type="transmembrane region" description="Helical" evidence="9">
    <location>
        <begin position="278"/>
        <end position="298"/>
    </location>
</feature>
<dbReference type="InterPro" id="IPR022646">
    <property type="entry name" value="SecD/SecF_CS"/>
</dbReference>
<comment type="subcellular location">
    <subcellularLocation>
        <location evidence="1 9">Cell membrane</location>
        <topology evidence="1 9">Multi-pass membrane protein</topology>
    </subcellularLocation>
</comment>
<dbReference type="GO" id="GO:0005886">
    <property type="term" value="C:plasma membrane"/>
    <property type="evidence" value="ECO:0007669"/>
    <property type="project" value="UniProtKB-SubCell"/>
</dbReference>
<dbReference type="InterPro" id="IPR005665">
    <property type="entry name" value="SecF_bac"/>
</dbReference>
<name>A0A2U3N8R9_9MYCO</name>
<feature type="transmembrane region" description="Helical" evidence="9">
    <location>
        <begin position="304"/>
        <end position="327"/>
    </location>
</feature>
<dbReference type="InterPro" id="IPR022645">
    <property type="entry name" value="SecD/SecF_bac"/>
</dbReference>
<feature type="transmembrane region" description="Helical" evidence="9">
    <location>
        <begin position="219"/>
        <end position="240"/>
    </location>
</feature>